<dbReference type="Proteomes" id="UP001485301">
    <property type="component" value="Chromosome"/>
</dbReference>
<proteinExistence type="predicted"/>
<evidence type="ECO:0000313" key="2">
    <source>
        <dbReference type="Proteomes" id="UP001485301"/>
    </source>
</evidence>
<organism evidence="1 2">
    <name type="scientific">Sphingobacterium thalpophilum</name>
    <dbReference type="NCBI Taxonomy" id="259"/>
    <lineage>
        <taxon>Bacteria</taxon>
        <taxon>Pseudomonadati</taxon>
        <taxon>Bacteroidota</taxon>
        <taxon>Sphingobacteriia</taxon>
        <taxon>Sphingobacteriales</taxon>
        <taxon>Sphingobacteriaceae</taxon>
        <taxon>Sphingobacterium</taxon>
    </lineage>
</organism>
<gene>
    <name evidence="1" type="ORF">AACH28_04760</name>
</gene>
<keyword evidence="2" id="KW-1185">Reference proteome</keyword>
<sequence length="118" mass="14052">MIKSRGEILKKVFESEGINVSKTAKKMNIDRATIYRHFSDSDLSLDYIIKYGRAIDFDFSKYFPELLQIVQEPETQKKSPKTYADLEHEVEYWKDKYIQLLEQYNQIISSKLFELTNK</sequence>
<protein>
    <submittedName>
        <fullName evidence="1">Uncharacterized protein</fullName>
    </submittedName>
</protein>
<dbReference type="EMBL" id="CP151087">
    <property type="protein sequence ID" value="WZN56845.1"/>
    <property type="molecule type" value="Genomic_DNA"/>
</dbReference>
<reference evidence="1" key="1">
    <citation type="submission" date="2024-04" db="EMBL/GenBank/DDBJ databases">
        <title>Complete genome sequence of Sphingobacterium thalpophiium BAA-1094.</title>
        <authorList>
            <person name="Adaikpoh B.I."/>
        </authorList>
    </citation>
    <scope>NUCLEOTIDE SEQUENCE</scope>
    <source>
        <strain evidence="1">BAA-1094</strain>
    </source>
</reference>
<accession>A0ACD5C4S0</accession>
<name>A0ACD5C4S0_9SPHI</name>
<evidence type="ECO:0000313" key="1">
    <source>
        <dbReference type="EMBL" id="WZN56845.1"/>
    </source>
</evidence>